<gene>
    <name evidence="1" type="ORF">HMPREF9971_1804</name>
</gene>
<evidence type="ECO:0000313" key="1">
    <source>
        <dbReference type="EMBL" id="EIG28453.1"/>
    </source>
</evidence>
<dbReference type="Proteomes" id="UP000003357">
    <property type="component" value="Unassembled WGS sequence"/>
</dbReference>
<protein>
    <submittedName>
        <fullName evidence="1">Putative toxin-antitoxin system, antitoxin component, ribbon-helix-helix domain protein</fullName>
    </submittedName>
</protein>
<evidence type="ECO:0000313" key="2">
    <source>
        <dbReference type="Proteomes" id="UP000003357"/>
    </source>
</evidence>
<reference evidence="1 2" key="1">
    <citation type="submission" date="2012-04" db="EMBL/GenBank/DDBJ databases">
        <authorList>
            <person name="Harkins D.M."/>
            <person name="Madupu R."/>
            <person name="Durkin A.S."/>
            <person name="Torralba M."/>
            <person name="Methe B."/>
            <person name="Sutton G.G."/>
            <person name="Nelson K.E."/>
        </authorList>
    </citation>
    <scope>NUCLEOTIDE SEQUENCE [LARGE SCALE GENOMIC DNA]</scope>
    <source>
        <strain evidence="1 2">F0449</strain>
    </source>
</reference>
<dbReference type="PATRIC" id="fig|1095733.3.peg.376"/>
<dbReference type="Gene3D" id="1.10.1220.10">
    <property type="entry name" value="Met repressor-like"/>
    <property type="match status" value="1"/>
</dbReference>
<dbReference type="InterPro" id="IPR013321">
    <property type="entry name" value="Arc_rbn_hlx_hlx"/>
</dbReference>
<accession>I2NRJ2</accession>
<dbReference type="RefSeq" id="WP_003015057.1">
    <property type="nucleotide sequence ID" value="NZ_AJMV01000030.1"/>
</dbReference>
<name>I2NRJ2_STRPA</name>
<dbReference type="GO" id="GO:0006355">
    <property type="term" value="P:regulation of DNA-templated transcription"/>
    <property type="evidence" value="ECO:0007669"/>
    <property type="project" value="InterPro"/>
</dbReference>
<organism evidence="1 2">
    <name type="scientific">Streptococcus parasanguinis F0449</name>
    <dbReference type="NCBI Taxonomy" id="1095733"/>
    <lineage>
        <taxon>Bacteria</taxon>
        <taxon>Bacillati</taxon>
        <taxon>Bacillota</taxon>
        <taxon>Bacilli</taxon>
        <taxon>Lactobacillales</taxon>
        <taxon>Streptococcaceae</taxon>
        <taxon>Streptococcus</taxon>
    </lineage>
</organism>
<dbReference type="EMBL" id="AJMV01000030">
    <property type="protein sequence ID" value="EIG28453.1"/>
    <property type="molecule type" value="Genomic_DNA"/>
</dbReference>
<comment type="caution">
    <text evidence="1">The sequence shown here is derived from an EMBL/GenBank/DDBJ whole genome shotgun (WGS) entry which is preliminary data.</text>
</comment>
<proteinExistence type="predicted"/>
<dbReference type="AlphaFoldDB" id="I2NRJ2"/>
<sequence>MAEVVATKGITFKMDSEILDIASSVLREHGYSLSKGMTLFLKNVALTKSVDLPNEKEIDNELLFMKLKEEIAQGISEVRSGKYYTDADLVERYGL</sequence>